<reference evidence="4 5" key="1">
    <citation type="submission" date="2022-07" db="EMBL/GenBank/DDBJ databases">
        <authorList>
            <person name="Phongsopitanun W."/>
            <person name="Tanasupawat S."/>
        </authorList>
    </citation>
    <scope>NUCLEOTIDE SEQUENCE [LARGE SCALE GENOMIC DNA]</scope>
    <source>
        <strain evidence="4 5">RCU-064</strain>
    </source>
</reference>
<organism evidence="4 5">
    <name type="scientific">Streptomyces rugosispiralis</name>
    <dbReference type="NCBI Taxonomy" id="2967341"/>
    <lineage>
        <taxon>Bacteria</taxon>
        <taxon>Bacillati</taxon>
        <taxon>Actinomycetota</taxon>
        <taxon>Actinomycetes</taxon>
        <taxon>Kitasatosporales</taxon>
        <taxon>Streptomycetaceae</taxon>
        <taxon>Streptomyces</taxon>
    </lineage>
</organism>
<proteinExistence type="inferred from homology"/>
<feature type="transmembrane region" description="Helical" evidence="2">
    <location>
        <begin position="290"/>
        <end position="306"/>
    </location>
</feature>
<feature type="transmembrane region" description="Helical" evidence="2">
    <location>
        <begin position="116"/>
        <end position="135"/>
    </location>
</feature>
<keyword evidence="2" id="KW-1133">Transmembrane helix</keyword>
<dbReference type="Proteomes" id="UP001204746">
    <property type="component" value="Unassembled WGS sequence"/>
</dbReference>
<comment type="caution">
    <text evidence="4">The sequence shown here is derived from an EMBL/GenBank/DDBJ whole genome shotgun (WGS) entry which is preliminary data.</text>
</comment>
<feature type="transmembrane region" description="Helical" evidence="2">
    <location>
        <begin position="21"/>
        <end position="42"/>
    </location>
</feature>
<feature type="transmembrane region" description="Helical" evidence="2">
    <location>
        <begin position="264"/>
        <end position="284"/>
    </location>
</feature>
<sequence length="323" mass="33484">MKEHNEHPGRLGQLRGSLLRQTGMLAVVLAAALWGLGGTFAGKLFAQGADPLEAVAVRTWITLAGLAALLLARRSPPTSPRRERIPVPWRLVAGFGLSISVANAGLFLAIQRLPVAVALVLQNLAPALVVMSVLVSTRRAPSARVIAGLVAALAGVACVVELPSTSLGEIDLPGLGLGLLAAAGIAAFSYFGSHATRACGALTANTWAFVVASGAWLLFQSYRGMPELFHRPVLLVGACVIGVFGTLVPFLLYAWGTARVGAQAGAVTISLEPLFGAVLAWAWLGQTITLVQTAGAAVLVTAVVFLQRSDGSKPTLARHNPTD</sequence>
<evidence type="ECO:0000259" key="3">
    <source>
        <dbReference type="Pfam" id="PF00892"/>
    </source>
</evidence>
<dbReference type="InterPro" id="IPR000620">
    <property type="entry name" value="EamA_dom"/>
</dbReference>
<gene>
    <name evidence="4" type="ORF">NP777_00140</name>
</gene>
<feature type="transmembrane region" description="Helical" evidence="2">
    <location>
        <begin position="142"/>
        <end position="162"/>
    </location>
</feature>
<feature type="transmembrane region" description="Helical" evidence="2">
    <location>
        <begin position="91"/>
        <end position="110"/>
    </location>
</feature>
<evidence type="ECO:0000313" key="5">
    <source>
        <dbReference type="Proteomes" id="UP001204746"/>
    </source>
</evidence>
<name>A0ABT1UQ14_9ACTN</name>
<evidence type="ECO:0000256" key="2">
    <source>
        <dbReference type="SAM" id="Phobius"/>
    </source>
</evidence>
<dbReference type="PANTHER" id="PTHR22911">
    <property type="entry name" value="ACYL-MALONYL CONDENSING ENZYME-RELATED"/>
    <property type="match status" value="1"/>
</dbReference>
<dbReference type="PANTHER" id="PTHR22911:SF79">
    <property type="entry name" value="MOBA-LIKE NTP TRANSFERASE DOMAIN-CONTAINING PROTEIN"/>
    <property type="match status" value="1"/>
</dbReference>
<feature type="transmembrane region" description="Helical" evidence="2">
    <location>
        <begin position="54"/>
        <end position="71"/>
    </location>
</feature>
<protein>
    <submittedName>
        <fullName evidence="4">DMT family transporter</fullName>
    </submittedName>
</protein>
<keyword evidence="2" id="KW-0812">Transmembrane</keyword>
<accession>A0ABT1UQ14</accession>
<dbReference type="EMBL" id="JANIAA010000001">
    <property type="protein sequence ID" value="MCQ8186689.1"/>
    <property type="molecule type" value="Genomic_DNA"/>
</dbReference>
<feature type="domain" description="EamA" evidence="3">
    <location>
        <begin position="22"/>
        <end position="160"/>
    </location>
</feature>
<dbReference type="Pfam" id="PF00892">
    <property type="entry name" value="EamA"/>
    <property type="match status" value="2"/>
</dbReference>
<dbReference type="SUPFAM" id="SSF103481">
    <property type="entry name" value="Multidrug resistance efflux transporter EmrE"/>
    <property type="match status" value="2"/>
</dbReference>
<keyword evidence="2" id="KW-0472">Membrane</keyword>
<dbReference type="RefSeq" id="WP_256647896.1">
    <property type="nucleotide sequence ID" value="NZ_JANIAA010000001.1"/>
</dbReference>
<evidence type="ECO:0000313" key="4">
    <source>
        <dbReference type="EMBL" id="MCQ8186689.1"/>
    </source>
</evidence>
<evidence type="ECO:0000256" key="1">
    <source>
        <dbReference type="ARBA" id="ARBA00007362"/>
    </source>
</evidence>
<dbReference type="InterPro" id="IPR037185">
    <property type="entry name" value="EmrE-like"/>
</dbReference>
<feature type="transmembrane region" description="Helical" evidence="2">
    <location>
        <begin position="174"/>
        <end position="191"/>
    </location>
</feature>
<comment type="similarity">
    <text evidence="1">Belongs to the EamA transporter family.</text>
</comment>
<keyword evidence="5" id="KW-1185">Reference proteome</keyword>
<feature type="domain" description="EamA" evidence="3">
    <location>
        <begin position="173"/>
        <end position="306"/>
    </location>
</feature>
<feature type="transmembrane region" description="Helical" evidence="2">
    <location>
        <begin position="231"/>
        <end position="252"/>
    </location>
</feature>
<feature type="transmembrane region" description="Helical" evidence="2">
    <location>
        <begin position="198"/>
        <end position="219"/>
    </location>
</feature>